<dbReference type="FunFam" id="3.40.50.790:FF:000001">
    <property type="entry name" value="50S ribosomal protein L1"/>
    <property type="match status" value="1"/>
</dbReference>
<evidence type="ECO:0000256" key="7">
    <source>
        <dbReference type="ARBA" id="ARBA00022980"/>
    </source>
</evidence>
<evidence type="ECO:0000256" key="8">
    <source>
        <dbReference type="ARBA" id="ARBA00023274"/>
    </source>
</evidence>
<evidence type="ECO:0000256" key="4">
    <source>
        <dbReference type="ARBA" id="ARBA00022730"/>
    </source>
</evidence>
<evidence type="ECO:0000256" key="9">
    <source>
        <dbReference type="ARBA" id="ARBA00035241"/>
    </source>
</evidence>
<dbReference type="PANTHER" id="PTHR36427:SF3">
    <property type="entry name" value="LARGE RIBOSOMAL SUBUNIT PROTEIN UL1M"/>
    <property type="match status" value="1"/>
</dbReference>
<keyword evidence="3 11" id="KW-0820">tRNA-binding</keyword>
<comment type="function">
    <text evidence="10 11">Protein L1 is also a translational repressor protein, it controls the translation of the L11 operon by binding to its mRNA.</text>
</comment>
<evidence type="ECO:0000256" key="2">
    <source>
        <dbReference type="ARBA" id="ARBA00022491"/>
    </source>
</evidence>
<reference evidence="12" key="1">
    <citation type="submission" date="2019-02" db="EMBL/GenBank/DDBJ databases">
        <title>A novel Candidatus Liberibacter species associated with the New Zealand native fuchsia psyllid, Ctenarytaina fuchsiae.</title>
        <authorList>
            <person name="Thompson S.M."/>
            <person name="Jorgensen N."/>
            <person name="David C."/>
            <person name="Bulman S.R."/>
            <person name="Smith G.R."/>
        </authorList>
    </citation>
    <scope>NUCLEOTIDE SEQUENCE</scope>
    <source>
        <strain evidence="12">Oxford</strain>
    </source>
</reference>
<sequence>MSRISKRMRQISQGIDRTVLYGLSDAVSMIKERAIARFDETIEIAMNLGVDPRHANQMVRGVVNMPNGTGVNVRVAVFAASSKADEAREAGADIVGSEDLFEIVKGGKIEFDRCVATPDMMSLVGKLGRILGPLGIMPNPRIGTVTMDVAAAVKAFKSGAIEFRAEKAGIVHAGVGKVSFESRKIEENILAFVAAVVKARPSAAKGDYVKRVTLCSTMGRGIKVDLSAFSV</sequence>
<dbReference type="SUPFAM" id="SSF56808">
    <property type="entry name" value="Ribosomal protein L1"/>
    <property type="match status" value="1"/>
</dbReference>
<dbReference type="GO" id="GO:0000049">
    <property type="term" value="F:tRNA binding"/>
    <property type="evidence" value="ECO:0007669"/>
    <property type="project" value="UniProtKB-KW"/>
</dbReference>
<dbReference type="InterPro" id="IPR028364">
    <property type="entry name" value="Ribosomal_uL1/biogenesis"/>
</dbReference>
<keyword evidence="6 11" id="KW-0694">RNA-binding</keyword>
<dbReference type="GO" id="GO:0022625">
    <property type="term" value="C:cytosolic large ribosomal subunit"/>
    <property type="evidence" value="ECO:0007669"/>
    <property type="project" value="TreeGrafter"/>
</dbReference>
<comment type="function">
    <text evidence="11">Binds directly to 23S rRNA. The L1 stalk is quite mobile in the ribosome, and is involved in E site tRNA release.</text>
</comment>
<dbReference type="CDD" id="cd00403">
    <property type="entry name" value="Ribosomal_L1"/>
    <property type="match status" value="1"/>
</dbReference>
<dbReference type="GO" id="GO:0003735">
    <property type="term" value="F:structural constituent of ribosome"/>
    <property type="evidence" value="ECO:0007669"/>
    <property type="project" value="InterPro"/>
</dbReference>
<name>A0A937AKG9_9HYPH</name>
<dbReference type="InterPro" id="IPR002143">
    <property type="entry name" value="Ribosomal_uL1"/>
</dbReference>
<dbReference type="NCBIfam" id="TIGR01169">
    <property type="entry name" value="rplA_bact"/>
    <property type="match status" value="1"/>
</dbReference>
<comment type="caution">
    <text evidence="12">The sequence shown here is derived from an EMBL/GenBank/DDBJ whole genome shotgun (WGS) entry which is preliminary data.</text>
</comment>
<dbReference type="PANTHER" id="PTHR36427">
    <property type="entry name" value="54S RIBOSOMAL PROTEIN L1, MITOCHONDRIAL"/>
    <property type="match status" value="1"/>
</dbReference>
<dbReference type="PIRSF" id="PIRSF002155">
    <property type="entry name" value="Ribosomal_L1"/>
    <property type="match status" value="1"/>
</dbReference>
<dbReference type="GO" id="GO:0006417">
    <property type="term" value="P:regulation of translation"/>
    <property type="evidence" value="ECO:0007669"/>
    <property type="project" value="UniProtKB-KW"/>
</dbReference>
<dbReference type="Gene3D" id="3.40.50.790">
    <property type="match status" value="1"/>
</dbReference>
<dbReference type="Proteomes" id="UP000736856">
    <property type="component" value="Unassembled WGS sequence"/>
</dbReference>
<dbReference type="HAMAP" id="MF_01318_B">
    <property type="entry name" value="Ribosomal_uL1_B"/>
    <property type="match status" value="1"/>
</dbReference>
<evidence type="ECO:0000256" key="5">
    <source>
        <dbReference type="ARBA" id="ARBA00022845"/>
    </source>
</evidence>
<evidence type="ECO:0000256" key="3">
    <source>
        <dbReference type="ARBA" id="ARBA00022555"/>
    </source>
</evidence>
<dbReference type="GO" id="GO:0019843">
    <property type="term" value="F:rRNA binding"/>
    <property type="evidence" value="ECO:0007669"/>
    <property type="project" value="UniProtKB-UniRule"/>
</dbReference>
<evidence type="ECO:0000313" key="13">
    <source>
        <dbReference type="Proteomes" id="UP000736856"/>
    </source>
</evidence>
<keyword evidence="4 11" id="KW-0699">rRNA-binding</keyword>
<dbReference type="InterPro" id="IPR005878">
    <property type="entry name" value="Ribosom_uL1_bac-type"/>
</dbReference>
<evidence type="ECO:0000256" key="1">
    <source>
        <dbReference type="ARBA" id="ARBA00010531"/>
    </source>
</evidence>
<keyword evidence="8 11" id="KW-0687">Ribonucleoprotein</keyword>
<dbReference type="AlphaFoldDB" id="A0A937AKG9"/>
<gene>
    <name evidence="11" type="primary">rplA</name>
    <name evidence="12" type="ORF">EU981_03375</name>
</gene>
<evidence type="ECO:0000256" key="11">
    <source>
        <dbReference type="HAMAP-Rule" id="MF_01318"/>
    </source>
</evidence>
<evidence type="ECO:0000313" key="12">
    <source>
        <dbReference type="EMBL" id="MBL0849106.1"/>
    </source>
</evidence>
<comment type="similarity">
    <text evidence="1 11">Belongs to the universal ribosomal protein uL1 family.</text>
</comment>
<keyword evidence="5 11" id="KW-0810">Translation regulation</keyword>
<proteinExistence type="inferred from homology"/>
<keyword evidence="2 11" id="KW-0678">Repressor</keyword>
<dbReference type="Pfam" id="PF00687">
    <property type="entry name" value="Ribosomal_L1"/>
    <property type="match status" value="1"/>
</dbReference>
<evidence type="ECO:0000256" key="10">
    <source>
        <dbReference type="ARBA" id="ARBA00059110"/>
    </source>
</evidence>
<dbReference type="GO" id="GO:0006412">
    <property type="term" value="P:translation"/>
    <property type="evidence" value="ECO:0007669"/>
    <property type="project" value="UniProtKB-UniRule"/>
</dbReference>
<organism evidence="12 13">
    <name type="scientific">Candidatus Liberibacter ctenarytainae</name>
    <dbReference type="NCBI Taxonomy" id="2020335"/>
    <lineage>
        <taxon>Bacteria</taxon>
        <taxon>Pseudomonadati</taxon>
        <taxon>Pseudomonadota</taxon>
        <taxon>Alphaproteobacteria</taxon>
        <taxon>Hyphomicrobiales</taxon>
        <taxon>Rhizobiaceae</taxon>
        <taxon>Liberibacter</taxon>
    </lineage>
</organism>
<comment type="subunit">
    <text evidence="11">Part of the 50S ribosomal subunit.</text>
</comment>
<protein>
    <recommendedName>
        <fullName evidence="9 11">Large ribosomal subunit protein uL1</fullName>
    </recommendedName>
</protein>
<dbReference type="InterPro" id="IPR016095">
    <property type="entry name" value="Ribosomal_uL1_3-a/b-sand"/>
</dbReference>
<evidence type="ECO:0000256" key="6">
    <source>
        <dbReference type="ARBA" id="ARBA00022884"/>
    </source>
</evidence>
<keyword evidence="7 11" id="KW-0689">Ribosomal protein</keyword>
<accession>A0A937AKG9</accession>
<dbReference type="InterPro" id="IPR023674">
    <property type="entry name" value="Ribosomal_uL1-like"/>
</dbReference>
<dbReference type="Gene3D" id="3.30.190.20">
    <property type="match status" value="1"/>
</dbReference>
<dbReference type="EMBL" id="SEOL01000005">
    <property type="protein sequence ID" value="MBL0849106.1"/>
    <property type="molecule type" value="Genomic_DNA"/>
</dbReference>